<feature type="compositionally biased region" description="Low complexity" evidence="1">
    <location>
        <begin position="89"/>
        <end position="102"/>
    </location>
</feature>
<name>A0A9N7VFM9_PLEPL</name>
<dbReference type="EMBL" id="CADEAL010004090">
    <property type="protein sequence ID" value="CAB1451461.1"/>
    <property type="molecule type" value="Genomic_DNA"/>
</dbReference>
<feature type="region of interest" description="Disordered" evidence="1">
    <location>
        <begin position="80"/>
        <end position="112"/>
    </location>
</feature>
<sequence>MAFLADNKNSRVSIRGEITKGVVLSVRAFAKLAPHQNTPTSHPSHQPMDLAPTAYNVECRHPDPAEARSIRFGKLTHPPQHLSATRARSQSTPSVIQSSSSTYEPKLRRASVPVAARAPASLAVV</sequence>
<evidence type="ECO:0000313" key="2">
    <source>
        <dbReference type="EMBL" id="CAB1451461.1"/>
    </source>
</evidence>
<proteinExistence type="predicted"/>
<dbReference type="Proteomes" id="UP001153269">
    <property type="component" value="Unassembled WGS sequence"/>
</dbReference>
<keyword evidence="3" id="KW-1185">Reference proteome</keyword>
<gene>
    <name evidence="2" type="ORF">PLEPLA_LOCUS39155</name>
</gene>
<reference evidence="2" key="1">
    <citation type="submission" date="2020-03" db="EMBL/GenBank/DDBJ databases">
        <authorList>
            <person name="Weist P."/>
        </authorList>
    </citation>
    <scope>NUCLEOTIDE SEQUENCE</scope>
</reference>
<dbReference type="AlphaFoldDB" id="A0A9N7VFM9"/>
<accession>A0A9N7VFM9</accession>
<comment type="caution">
    <text evidence="2">The sequence shown here is derived from an EMBL/GenBank/DDBJ whole genome shotgun (WGS) entry which is preliminary data.</text>
</comment>
<evidence type="ECO:0000256" key="1">
    <source>
        <dbReference type="SAM" id="MobiDB-lite"/>
    </source>
</evidence>
<protein>
    <submittedName>
        <fullName evidence="2">Uncharacterized protein</fullName>
    </submittedName>
</protein>
<evidence type="ECO:0000313" key="3">
    <source>
        <dbReference type="Proteomes" id="UP001153269"/>
    </source>
</evidence>
<organism evidence="2 3">
    <name type="scientific">Pleuronectes platessa</name>
    <name type="common">European plaice</name>
    <dbReference type="NCBI Taxonomy" id="8262"/>
    <lineage>
        <taxon>Eukaryota</taxon>
        <taxon>Metazoa</taxon>
        <taxon>Chordata</taxon>
        <taxon>Craniata</taxon>
        <taxon>Vertebrata</taxon>
        <taxon>Euteleostomi</taxon>
        <taxon>Actinopterygii</taxon>
        <taxon>Neopterygii</taxon>
        <taxon>Teleostei</taxon>
        <taxon>Neoteleostei</taxon>
        <taxon>Acanthomorphata</taxon>
        <taxon>Carangaria</taxon>
        <taxon>Pleuronectiformes</taxon>
        <taxon>Pleuronectoidei</taxon>
        <taxon>Pleuronectidae</taxon>
        <taxon>Pleuronectes</taxon>
    </lineage>
</organism>